<accession>A0A0A2N3I1</accession>
<keyword evidence="1" id="KW-0472">Membrane</keyword>
<feature type="transmembrane region" description="Helical" evidence="1">
    <location>
        <begin position="7"/>
        <end position="30"/>
    </location>
</feature>
<evidence type="ECO:0000256" key="1">
    <source>
        <dbReference type="SAM" id="Phobius"/>
    </source>
</evidence>
<feature type="transmembrane region" description="Helical" evidence="1">
    <location>
        <begin position="36"/>
        <end position="60"/>
    </location>
</feature>
<name>A0A0A2N3I1_9FLAO</name>
<keyword evidence="3" id="KW-1185">Reference proteome</keyword>
<dbReference type="Proteomes" id="UP000030111">
    <property type="component" value="Unassembled WGS sequence"/>
</dbReference>
<organism evidence="2 3">
    <name type="scientific">Flavobacterium subsaxonicum WB 4.1-42 = DSM 21790</name>
    <dbReference type="NCBI Taxonomy" id="1121898"/>
    <lineage>
        <taxon>Bacteria</taxon>
        <taxon>Pseudomonadati</taxon>
        <taxon>Bacteroidota</taxon>
        <taxon>Flavobacteriia</taxon>
        <taxon>Flavobacteriales</taxon>
        <taxon>Flavobacteriaceae</taxon>
        <taxon>Flavobacterium</taxon>
    </lineage>
</organism>
<gene>
    <name evidence="2" type="ORF">Q766_02550</name>
</gene>
<dbReference type="EMBL" id="JRLY01000001">
    <property type="protein sequence ID" value="KGO95010.1"/>
    <property type="molecule type" value="Genomic_DNA"/>
</dbReference>
<comment type="caution">
    <text evidence="2">The sequence shown here is derived from an EMBL/GenBank/DDBJ whole genome shotgun (WGS) entry which is preliminary data.</text>
</comment>
<evidence type="ECO:0000313" key="2">
    <source>
        <dbReference type="EMBL" id="KGO95010.1"/>
    </source>
</evidence>
<dbReference type="AlphaFoldDB" id="A0A0A2N3I1"/>
<reference evidence="2 3" key="1">
    <citation type="submission" date="2013-09" db="EMBL/GenBank/DDBJ databases">
        <authorList>
            <person name="Zeng Z."/>
            <person name="Chen C."/>
        </authorList>
    </citation>
    <scope>NUCLEOTIDE SEQUENCE [LARGE SCALE GENOMIC DNA]</scope>
    <source>
        <strain evidence="2 3">WB 4.1-42</strain>
    </source>
</reference>
<sequence>MKKLKIYYIVALPLLLVALFWLFTQAFHLLTAASDIMVIAGAVLMGFALFIIFKLCIFAFNKIV</sequence>
<proteinExistence type="predicted"/>
<protein>
    <submittedName>
        <fullName evidence="2">Uncharacterized protein</fullName>
    </submittedName>
</protein>
<evidence type="ECO:0000313" key="3">
    <source>
        <dbReference type="Proteomes" id="UP000030111"/>
    </source>
</evidence>
<dbReference type="RefSeq" id="WP_026992390.1">
    <property type="nucleotide sequence ID" value="NZ_JRLY01000001.1"/>
</dbReference>
<keyword evidence="1" id="KW-0812">Transmembrane</keyword>
<keyword evidence="1" id="KW-1133">Transmembrane helix</keyword>